<dbReference type="SUPFAM" id="SSF53649">
    <property type="entry name" value="Alkaline phosphatase-like"/>
    <property type="match status" value="1"/>
</dbReference>
<accession>A0A834XZP2</accession>
<dbReference type="InterPro" id="IPR001952">
    <property type="entry name" value="Alkaline_phosphatase"/>
</dbReference>
<dbReference type="Pfam" id="PF00245">
    <property type="entry name" value="Alk_phosphatase"/>
    <property type="match status" value="1"/>
</dbReference>
<dbReference type="AlphaFoldDB" id="A0A834XZP2"/>
<comment type="caution">
    <text evidence="5">The sequence shown here is derived from an EMBL/GenBank/DDBJ whole genome shotgun (WGS) entry which is preliminary data.</text>
</comment>
<evidence type="ECO:0000256" key="1">
    <source>
        <dbReference type="ARBA" id="ARBA00012647"/>
    </source>
</evidence>
<evidence type="ECO:0000256" key="3">
    <source>
        <dbReference type="SAM" id="Coils"/>
    </source>
</evidence>
<feature type="compositionally biased region" description="Acidic residues" evidence="4">
    <location>
        <begin position="164"/>
        <end position="174"/>
    </location>
</feature>
<dbReference type="Gene3D" id="3.40.720.10">
    <property type="entry name" value="Alkaline Phosphatase, subunit A"/>
    <property type="match status" value="1"/>
</dbReference>
<keyword evidence="6" id="KW-1185">Reference proteome</keyword>
<feature type="coiled-coil region" evidence="3">
    <location>
        <begin position="33"/>
        <end position="109"/>
    </location>
</feature>
<dbReference type="EC" id="3.1.3.1" evidence="1"/>
<evidence type="ECO:0000313" key="5">
    <source>
        <dbReference type="EMBL" id="KAF7995217.1"/>
    </source>
</evidence>
<dbReference type="GO" id="GO:0004035">
    <property type="term" value="F:alkaline phosphatase activity"/>
    <property type="evidence" value="ECO:0007669"/>
    <property type="project" value="UniProtKB-EC"/>
</dbReference>
<reference evidence="5 6" key="1">
    <citation type="submission" date="2020-08" db="EMBL/GenBank/DDBJ databases">
        <title>Aphidius gifuensis genome sequencing and assembly.</title>
        <authorList>
            <person name="Du Z."/>
        </authorList>
    </citation>
    <scope>NUCLEOTIDE SEQUENCE [LARGE SCALE GENOMIC DNA]</scope>
    <source>
        <strain evidence="5">YNYX2018</strain>
        <tissue evidence="5">Adults</tissue>
    </source>
</reference>
<feature type="region of interest" description="Disordered" evidence="4">
    <location>
        <begin position="153"/>
        <end position="180"/>
    </location>
</feature>
<protein>
    <recommendedName>
        <fullName evidence="1">alkaline phosphatase</fullName>
        <ecNumber evidence="1">3.1.3.1</ecNumber>
    </recommendedName>
</protein>
<dbReference type="InterPro" id="IPR017850">
    <property type="entry name" value="Alkaline_phosphatase_core_sf"/>
</dbReference>
<dbReference type="PANTHER" id="PTHR11596:SF83">
    <property type="entry name" value="ALKALINE PHOSPHATASE 4"/>
    <property type="match status" value="1"/>
</dbReference>
<dbReference type="Proteomes" id="UP000639338">
    <property type="component" value="Unassembled WGS sequence"/>
</dbReference>
<dbReference type="PANTHER" id="PTHR11596">
    <property type="entry name" value="ALKALINE PHOSPHATASE"/>
    <property type="match status" value="1"/>
</dbReference>
<organism evidence="5 6">
    <name type="scientific">Aphidius gifuensis</name>
    <name type="common">Parasitoid wasp</name>
    <dbReference type="NCBI Taxonomy" id="684658"/>
    <lineage>
        <taxon>Eukaryota</taxon>
        <taxon>Metazoa</taxon>
        <taxon>Ecdysozoa</taxon>
        <taxon>Arthropoda</taxon>
        <taxon>Hexapoda</taxon>
        <taxon>Insecta</taxon>
        <taxon>Pterygota</taxon>
        <taxon>Neoptera</taxon>
        <taxon>Endopterygota</taxon>
        <taxon>Hymenoptera</taxon>
        <taxon>Apocrita</taxon>
        <taxon>Ichneumonoidea</taxon>
        <taxon>Braconidae</taxon>
        <taxon>Aphidiinae</taxon>
        <taxon>Aphidius</taxon>
    </lineage>
</organism>
<keyword evidence="3" id="KW-0175">Coiled coil</keyword>
<feature type="compositionally biased region" description="Basic and acidic residues" evidence="4">
    <location>
        <begin position="153"/>
        <end position="162"/>
    </location>
</feature>
<evidence type="ECO:0000256" key="2">
    <source>
        <dbReference type="PIRSR" id="PIRSR601952-1"/>
    </source>
</evidence>
<name>A0A834XZP2_APHGI</name>
<feature type="active site" description="Phosphoserine intermediate" evidence="2">
    <location>
        <position position="317"/>
    </location>
</feature>
<dbReference type="OrthoDB" id="29058at2759"/>
<dbReference type="EMBL" id="JACMRX010000002">
    <property type="protein sequence ID" value="KAF7995217.1"/>
    <property type="molecule type" value="Genomic_DNA"/>
</dbReference>
<evidence type="ECO:0000313" key="6">
    <source>
        <dbReference type="Proteomes" id="UP000639338"/>
    </source>
</evidence>
<gene>
    <name evidence="5" type="ORF">HCN44_004689</name>
</gene>
<sequence>MAAAKLLAIESNKKASQIEEQLKDPTNIREKQLKDVENQLKLCQKKSEKSREAWRKHEQDSETLNLEIKDLENSIKTGQEKLQKAEEQLNSLNEKSVNFNELLEQTKLNVTSLSIIDDTKSESIDTSNKLKINDETSLKSILIRDDDSKYSSKYKTERKLSSMEELDETSDMDLTDSRESVLPLANKSDGTSESDMDLTDPFNGVLISESKDVTSPINTVNQSVIKDSEKKVRFIDQYNESIDNVDEKNKSLINNTNDEDEDDYFDDKLQSFESSLLRFPVVEDTIPIDLPAKRGEPGDFDFDNKFDANDDKQVPDSAATSTAIFSGVKNRYKVIGLDGKAVLDTCDKSTIEERKLTTVADWAQATGMDTAALYAHVNNRDWECDSNIPREHKNCAKDIARQLIEDAPGNHFKVSQHIFFKLKI</sequence>
<evidence type="ECO:0000256" key="4">
    <source>
        <dbReference type="SAM" id="MobiDB-lite"/>
    </source>
</evidence>
<proteinExistence type="predicted"/>